<dbReference type="SUPFAM" id="SSF82199">
    <property type="entry name" value="SET domain"/>
    <property type="match status" value="1"/>
</dbReference>
<protein>
    <recommendedName>
        <fullName evidence="3">SET domain-containing protein</fullName>
    </recommendedName>
</protein>
<proteinExistence type="predicted"/>
<evidence type="ECO:0000313" key="4">
    <source>
        <dbReference type="EMBL" id="EJT81236.1"/>
    </source>
</evidence>
<reference evidence="4" key="2">
    <citation type="submission" date="2010-07" db="EMBL/GenBank/DDBJ databases">
        <authorList>
            <consortium name="The Broad Institute Genome Sequencing Platform"/>
            <consortium name="Broad Institute Genome Sequencing Center for Infectious Disease"/>
            <person name="Ma L.-J."/>
            <person name="Dead R."/>
            <person name="Young S."/>
            <person name="Zeng Q."/>
            <person name="Koehrsen M."/>
            <person name="Alvarado L."/>
            <person name="Berlin A."/>
            <person name="Chapman S.B."/>
            <person name="Chen Z."/>
            <person name="Freedman E."/>
            <person name="Gellesch M."/>
            <person name="Goldberg J."/>
            <person name="Griggs A."/>
            <person name="Gujja S."/>
            <person name="Heilman E.R."/>
            <person name="Heiman D."/>
            <person name="Hepburn T."/>
            <person name="Howarth C."/>
            <person name="Jen D."/>
            <person name="Larson L."/>
            <person name="Mehta T."/>
            <person name="Neiman D."/>
            <person name="Pearson M."/>
            <person name="Roberts A."/>
            <person name="Saif S."/>
            <person name="Shea T."/>
            <person name="Shenoy N."/>
            <person name="Sisk P."/>
            <person name="Stolte C."/>
            <person name="Sykes S."/>
            <person name="Walk T."/>
            <person name="White J."/>
            <person name="Yandava C."/>
            <person name="Haas B."/>
            <person name="Nusbaum C."/>
            <person name="Birren B."/>
        </authorList>
    </citation>
    <scope>NUCLEOTIDE SEQUENCE</scope>
    <source>
        <strain evidence="4">R3-111a-1</strain>
    </source>
</reference>
<evidence type="ECO:0000313" key="6">
    <source>
        <dbReference type="Proteomes" id="UP000006039"/>
    </source>
</evidence>
<reference evidence="6" key="1">
    <citation type="submission" date="2010-07" db="EMBL/GenBank/DDBJ databases">
        <title>The genome sequence of Gaeumannomyces graminis var. tritici strain R3-111a-1.</title>
        <authorList>
            <consortium name="The Broad Institute Genome Sequencing Platform"/>
            <person name="Ma L.-J."/>
            <person name="Dead R."/>
            <person name="Young S."/>
            <person name="Zeng Q."/>
            <person name="Koehrsen M."/>
            <person name="Alvarado L."/>
            <person name="Berlin A."/>
            <person name="Chapman S.B."/>
            <person name="Chen Z."/>
            <person name="Freedman E."/>
            <person name="Gellesch M."/>
            <person name="Goldberg J."/>
            <person name="Griggs A."/>
            <person name="Gujja S."/>
            <person name="Heilman E.R."/>
            <person name="Heiman D."/>
            <person name="Hepburn T."/>
            <person name="Howarth C."/>
            <person name="Jen D."/>
            <person name="Larson L."/>
            <person name="Mehta T."/>
            <person name="Neiman D."/>
            <person name="Pearson M."/>
            <person name="Roberts A."/>
            <person name="Saif S."/>
            <person name="Shea T."/>
            <person name="Shenoy N."/>
            <person name="Sisk P."/>
            <person name="Stolte C."/>
            <person name="Sykes S."/>
            <person name="Walk T."/>
            <person name="White J."/>
            <person name="Yandava C."/>
            <person name="Haas B."/>
            <person name="Nusbaum C."/>
            <person name="Birren B."/>
        </authorList>
    </citation>
    <scope>NUCLEOTIDE SEQUENCE [LARGE SCALE GENOMIC DNA]</scope>
    <source>
        <strain evidence="6">R3-111a-1</strain>
    </source>
</reference>
<dbReference type="GeneID" id="20341678"/>
<feature type="region of interest" description="Disordered" evidence="1">
    <location>
        <begin position="143"/>
        <end position="167"/>
    </location>
</feature>
<feature type="domain" description="SET" evidence="3">
    <location>
        <begin position="159"/>
        <end position="307"/>
    </location>
</feature>
<dbReference type="RefSeq" id="XP_009217245.1">
    <property type="nucleotide sequence ID" value="XM_009218981.1"/>
</dbReference>
<reference evidence="5" key="4">
    <citation type="journal article" date="2015" name="G3 (Bethesda)">
        <title>Genome sequences of three phytopathogenic species of the Magnaporthaceae family of fungi.</title>
        <authorList>
            <person name="Okagaki L.H."/>
            <person name="Nunes C.C."/>
            <person name="Sailsbery J."/>
            <person name="Clay B."/>
            <person name="Brown D."/>
            <person name="John T."/>
            <person name="Oh Y."/>
            <person name="Young N."/>
            <person name="Fitzgerald M."/>
            <person name="Haas B.J."/>
            <person name="Zeng Q."/>
            <person name="Young S."/>
            <person name="Adiconis X."/>
            <person name="Fan L."/>
            <person name="Levin J.Z."/>
            <person name="Mitchell T.K."/>
            <person name="Okubara P.A."/>
            <person name="Farman M.L."/>
            <person name="Kohn L.M."/>
            <person name="Birren B."/>
            <person name="Ma L.-J."/>
            <person name="Dean R.A."/>
        </authorList>
    </citation>
    <scope>NUCLEOTIDE SEQUENCE</scope>
    <source>
        <strain evidence="5">R3-111a-1</strain>
    </source>
</reference>
<sequence>MRQDRGFTSLSWLLLLSGVPAAVGDTTTGSRTLAVGANVCAMSPLLAAAPAFCEVGPEMKGPEPSTAAPTKANDTQQQQQQQQREWQQQRERQQQSVDMSWRGPHFCVADMCVYSNPSFSHGRGVVVVGTARGAEAVANALDAAQQQQQQPAPPHEPAAPFEQKEIPGKGLGLVAARPIRRGEPIMARPPVLVVHQDAIGMEAEAAQLRLYDAAMAHLPRGTAEDFLSQAAQSATEERGRKVKDVMDTNSFNAAAGGHPHVASYLDVSRLNHDCRPNLVFHVSPSLSHTTYAVRDIAAGEELTISYLDPFRAREVRRARAERSWGFACACSQCALAPALAAESDGRLWDIYQLESRLRDWPLASSSSASSSAREATQGSKGDTPLGPDSAQALLRLYAEERLDCALGDAYALAALNYNAFGDAEAAVKYARPAVEAGTMEHGEHGHDVQDMKNLLGGPEKHWSWRQRVLE</sequence>
<evidence type="ECO:0000259" key="3">
    <source>
        <dbReference type="PROSITE" id="PS50280"/>
    </source>
</evidence>
<dbReference type="VEuPathDB" id="FungiDB:GGTG_01220"/>
<gene>
    <name evidence="5" type="primary">20341678</name>
    <name evidence="4" type="ORF">GGTG_01220</name>
</gene>
<dbReference type="EnsemblFungi" id="EJT81236">
    <property type="protein sequence ID" value="EJT81236"/>
    <property type="gene ID" value="GGTG_01220"/>
</dbReference>
<dbReference type="EMBL" id="GL385395">
    <property type="protein sequence ID" value="EJT81236.1"/>
    <property type="molecule type" value="Genomic_DNA"/>
</dbReference>
<dbReference type="PANTHER" id="PTHR47332">
    <property type="entry name" value="SET DOMAIN-CONTAINING PROTEIN 5"/>
    <property type="match status" value="1"/>
</dbReference>
<dbReference type="InterPro" id="IPR001214">
    <property type="entry name" value="SET_dom"/>
</dbReference>
<evidence type="ECO:0000256" key="1">
    <source>
        <dbReference type="SAM" id="MobiDB-lite"/>
    </source>
</evidence>
<feature type="compositionally biased region" description="Low complexity" evidence="1">
    <location>
        <begin position="76"/>
        <end position="86"/>
    </location>
</feature>
<dbReference type="eggNOG" id="KOG2084">
    <property type="taxonomic scope" value="Eukaryota"/>
</dbReference>
<keyword evidence="6" id="KW-1185">Reference proteome</keyword>
<evidence type="ECO:0000256" key="2">
    <source>
        <dbReference type="SAM" id="SignalP"/>
    </source>
</evidence>
<organism evidence="4">
    <name type="scientific">Gaeumannomyces tritici (strain R3-111a-1)</name>
    <name type="common">Wheat and barley take-all root rot fungus</name>
    <name type="synonym">Gaeumannomyces graminis var. tritici</name>
    <dbReference type="NCBI Taxonomy" id="644352"/>
    <lineage>
        <taxon>Eukaryota</taxon>
        <taxon>Fungi</taxon>
        <taxon>Dikarya</taxon>
        <taxon>Ascomycota</taxon>
        <taxon>Pezizomycotina</taxon>
        <taxon>Sordariomycetes</taxon>
        <taxon>Sordariomycetidae</taxon>
        <taxon>Magnaporthales</taxon>
        <taxon>Magnaporthaceae</taxon>
        <taxon>Gaeumannomyces</taxon>
    </lineage>
</organism>
<accession>J3NIY6</accession>
<dbReference type="InterPro" id="IPR053185">
    <property type="entry name" value="SET_domain_protein"/>
</dbReference>
<dbReference type="PANTHER" id="PTHR47332:SF6">
    <property type="entry name" value="SET DOMAIN-CONTAINING PROTEIN"/>
    <property type="match status" value="1"/>
</dbReference>
<keyword evidence="2" id="KW-0732">Signal</keyword>
<reference evidence="4" key="3">
    <citation type="submission" date="2010-09" db="EMBL/GenBank/DDBJ databases">
        <title>Annotation of Gaeumannomyces graminis var. tritici R3-111a-1.</title>
        <authorList>
            <consortium name="The Broad Institute Genome Sequencing Platform"/>
            <person name="Ma L.-J."/>
            <person name="Dead R."/>
            <person name="Young S.K."/>
            <person name="Zeng Q."/>
            <person name="Gargeya S."/>
            <person name="Fitzgerald M."/>
            <person name="Haas B."/>
            <person name="Abouelleil A."/>
            <person name="Alvarado L."/>
            <person name="Arachchi H.M."/>
            <person name="Berlin A."/>
            <person name="Brown A."/>
            <person name="Chapman S.B."/>
            <person name="Chen Z."/>
            <person name="Dunbar C."/>
            <person name="Freedman E."/>
            <person name="Gearin G."/>
            <person name="Gellesch M."/>
            <person name="Goldberg J."/>
            <person name="Griggs A."/>
            <person name="Gujja S."/>
            <person name="Heiman D."/>
            <person name="Howarth C."/>
            <person name="Larson L."/>
            <person name="Lui A."/>
            <person name="MacDonald P.J.P."/>
            <person name="Mehta T."/>
            <person name="Montmayeur A."/>
            <person name="Murphy C."/>
            <person name="Neiman D."/>
            <person name="Pearson M."/>
            <person name="Priest M."/>
            <person name="Roberts A."/>
            <person name="Saif S."/>
            <person name="Shea T."/>
            <person name="Shenoy N."/>
            <person name="Sisk P."/>
            <person name="Stolte C."/>
            <person name="Sykes S."/>
            <person name="Yandava C."/>
            <person name="Wortman J."/>
            <person name="Nusbaum C."/>
            <person name="Birren B."/>
        </authorList>
    </citation>
    <scope>NUCLEOTIDE SEQUENCE</scope>
    <source>
        <strain evidence="4">R3-111a-1</strain>
    </source>
</reference>
<dbReference type="OrthoDB" id="1028014at2759"/>
<dbReference type="HOGENOM" id="CLU_028281_6_1_1"/>
<dbReference type="Pfam" id="PF00856">
    <property type="entry name" value="SET"/>
    <property type="match status" value="1"/>
</dbReference>
<dbReference type="Proteomes" id="UP000006039">
    <property type="component" value="Unassembled WGS sequence"/>
</dbReference>
<name>J3NIY6_GAET3</name>
<dbReference type="InterPro" id="IPR046341">
    <property type="entry name" value="SET_dom_sf"/>
</dbReference>
<dbReference type="SMART" id="SM00317">
    <property type="entry name" value="SET"/>
    <property type="match status" value="1"/>
</dbReference>
<feature type="chain" id="PRO_5015094147" description="SET domain-containing protein" evidence="2">
    <location>
        <begin position="25"/>
        <end position="470"/>
    </location>
</feature>
<dbReference type="Gene3D" id="2.170.270.10">
    <property type="entry name" value="SET domain"/>
    <property type="match status" value="1"/>
</dbReference>
<dbReference type="CDD" id="cd20071">
    <property type="entry name" value="SET_SMYD"/>
    <property type="match status" value="1"/>
</dbReference>
<dbReference type="STRING" id="644352.J3NIY6"/>
<reference evidence="5" key="5">
    <citation type="submission" date="2018-04" db="UniProtKB">
        <authorList>
            <consortium name="EnsemblFungi"/>
        </authorList>
    </citation>
    <scope>IDENTIFICATION</scope>
    <source>
        <strain evidence="5">R3-111a-1</strain>
    </source>
</reference>
<evidence type="ECO:0000313" key="5">
    <source>
        <dbReference type="EnsemblFungi" id="EJT81236"/>
    </source>
</evidence>
<feature type="region of interest" description="Disordered" evidence="1">
    <location>
        <begin position="57"/>
        <end position="97"/>
    </location>
</feature>
<feature type="region of interest" description="Disordered" evidence="1">
    <location>
        <begin position="368"/>
        <end position="387"/>
    </location>
</feature>
<dbReference type="AlphaFoldDB" id="J3NIY6"/>
<feature type="signal peptide" evidence="2">
    <location>
        <begin position="1"/>
        <end position="24"/>
    </location>
</feature>
<dbReference type="PROSITE" id="PS50280">
    <property type="entry name" value="SET"/>
    <property type="match status" value="1"/>
</dbReference>